<proteinExistence type="predicted"/>
<dbReference type="EMBL" id="OX465084">
    <property type="protein sequence ID" value="CAI9297128.1"/>
    <property type="molecule type" value="Genomic_DNA"/>
</dbReference>
<keyword evidence="2" id="KW-1185">Reference proteome</keyword>
<gene>
    <name evidence="1" type="ORF">LSALG_LOCUS35962</name>
</gene>
<organism evidence="1 2">
    <name type="scientific">Lactuca saligna</name>
    <name type="common">Willowleaf lettuce</name>
    <dbReference type="NCBI Taxonomy" id="75948"/>
    <lineage>
        <taxon>Eukaryota</taxon>
        <taxon>Viridiplantae</taxon>
        <taxon>Streptophyta</taxon>
        <taxon>Embryophyta</taxon>
        <taxon>Tracheophyta</taxon>
        <taxon>Spermatophyta</taxon>
        <taxon>Magnoliopsida</taxon>
        <taxon>eudicotyledons</taxon>
        <taxon>Gunneridae</taxon>
        <taxon>Pentapetalae</taxon>
        <taxon>asterids</taxon>
        <taxon>campanulids</taxon>
        <taxon>Asterales</taxon>
        <taxon>Asteraceae</taxon>
        <taxon>Cichorioideae</taxon>
        <taxon>Cichorieae</taxon>
        <taxon>Lactucinae</taxon>
        <taxon>Lactuca</taxon>
    </lineage>
</organism>
<accession>A0AA35ZQP7</accession>
<reference evidence="1" key="1">
    <citation type="submission" date="2023-04" db="EMBL/GenBank/DDBJ databases">
        <authorList>
            <person name="Vijverberg K."/>
            <person name="Xiong W."/>
            <person name="Schranz E."/>
        </authorList>
    </citation>
    <scope>NUCLEOTIDE SEQUENCE</scope>
</reference>
<name>A0AA35ZQP7_LACSI</name>
<sequence>MESLAESSCQQLELLASKKMNLGENYAQVNSNIDGALLHNESYNIRVGKLSHLGSELDWLVKDGIVKIIEKLIELLEFLQGVRRINNMCFATGKESGREVLCKVVVNGKFDPSAASSTSIY</sequence>
<protein>
    <submittedName>
        <fullName evidence="1">Uncharacterized protein</fullName>
    </submittedName>
</protein>
<evidence type="ECO:0000313" key="2">
    <source>
        <dbReference type="Proteomes" id="UP001177003"/>
    </source>
</evidence>
<dbReference type="Proteomes" id="UP001177003">
    <property type="component" value="Chromosome 8"/>
</dbReference>
<evidence type="ECO:0000313" key="1">
    <source>
        <dbReference type="EMBL" id="CAI9297128.1"/>
    </source>
</evidence>
<dbReference type="AlphaFoldDB" id="A0AA35ZQP7"/>